<sequence length="101" mass="11557">MFAQLFLGIAMIIIGVCHLLNKRLFLHKNIESFVSDVRSFQKGAALSYFLLGILFMVMGIVEKKAIFETSTFIMVYIILAIIPLTIALVNNKKHGGKYWFW</sequence>
<gene>
    <name evidence="2" type="ORF">BKP35_18060</name>
</gene>
<feature type="transmembrane region" description="Helical" evidence="1">
    <location>
        <begin position="73"/>
        <end position="91"/>
    </location>
</feature>
<proteinExistence type="predicted"/>
<reference evidence="2 3" key="1">
    <citation type="submission" date="2016-10" db="EMBL/GenBank/DDBJ databases">
        <title>Draft genome sequences of four alkaliphilic bacteria belonging to the Anaerobacillus genus.</title>
        <authorList>
            <person name="Bassil N.M."/>
            <person name="Lloyd J.R."/>
        </authorList>
    </citation>
    <scope>NUCLEOTIDE SEQUENCE [LARGE SCALE GENOMIC DNA]</scope>
    <source>
        <strain evidence="2 3">DSM 15340</strain>
    </source>
</reference>
<accession>A0A1S2L745</accession>
<protein>
    <recommendedName>
        <fullName evidence="4">DUF3784 domain-containing protein</fullName>
    </recommendedName>
</protein>
<dbReference type="OrthoDB" id="2972458at2"/>
<organism evidence="2 3">
    <name type="scientific">Anaerobacillus arseniciselenatis</name>
    <dbReference type="NCBI Taxonomy" id="85682"/>
    <lineage>
        <taxon>Bacteria</taxon>
        <taxon>Bacillati</taxon>
        <taxon>Bacillota</taxon>
        <taxon>Bacilli</taxon>
        <taxon>Bacillales</taxon>
        <taxon>Bacillaceae</taxon>
        <taxon>Anaerobacillus</taxon>
    </lineage>
</organism>
<keyword evidence="3" id="KW-1185">Reference proteome</keyword>
<evidence type="ECO:0008006" key="4">
    <source>
        <dbReference type="Google" id="ProtNLM"/>
    </source>
</evidence>
<dbReference type="Proteomes" id="UP000180098">
    <property type="component" value="Unassembled WGS sequence"/>
</dbReference>
<dbReference type="AlphaFoldDB" id="A0A1S2L745"/>
<name>A0A1S2L745_9BACI</name>
<keyword evidence="1" id="KW-1133">Transmembrane helix</keyword>
<dbReference type="RefSeq" id="WP_071314783.1">
    <property type="nucleotide sequence ID" value="NZ_MLQQ01000056.1"/>
</dbReference>
<comment type="caution">
    <text evidence="2">The sequence shown here is derived from an EMBL/GenBank/DDBJ whole genome shotgun (WGS) entry which is preliminary data.</text>
</comment>
<keyword evidence="1" id="KW-0812">Transmembrane</keyword>
<keyword evidence="1" id="KW-0472">Membrane</keyword>
<evidence type="ECO:0000313" key="2">
    <source>
        <dbReference type="EMBL" id="OIJ08166.1"/>
    </source>
</evidence>
<evidence type="ECO:0000256" key="1">
    <source>
        <dbReference type="SAM" id="Phobius"/>
    </source>
</evidence>
<feature type="transmembrane region" description="Helical" evidence="1">
    <location>
        <begin position="45"/>
        <end position="61"/>
    </location>
</feature>
<dbReference type="EMBL" id="MLQQ01000056">
    <property type="protein sequence ID" value="OIJ08166.1"/>
    <property type="molecule type" value="Genomic_DNA"/>
</dbReference>
<feature type="transmembrane region" description="Helical" evidence="1">
    <location>
        <begin position="6"/>
        <end position="25"/>
    </location>
</feature>
<evidence type="ECO:0000313" key="3">
    <source>
        <dbReference type="Proteomes" id="UP000180098"/>
    </source>
</evidence>